<accession>A0A316V656</accession>
<dbReference type="AlphaFoldDB" id="A0A316V656"/>
<keyword evidence="4" id="KW-1185">Reference proteome</keyword>
<sequence>MLRALTPTTFLPMRLSTILFVIQFSYCLHFIVFCTKDEEKEQTSGSIDYHLVKLSRARNNYDKASGVGFTETEKHYQAKINKNVNSIHDIRDQKKLPGTKDLAYIDQMDAAKQKGRKPNSKSKKRKRPNSPTGSL</sequence>
<dbReference type="EMBL" id="KZ819607">
    <property type="protein sequence ID" value="PWN31693.1"/>
    <property type="molecule type" value="Genomic_DNA"/>
</dbReference>
<evidence type="ECO:0000256" key="1">
    <source>
        <dbReference type="SAM" id="MobiDB-lite"/>
    </source>
</evidence>
<feature type="region of interest" description="Disordered" evidence="1">
    <location>
        <begin position="107"/>
        <end position="135"/>
    </location>
</feature>
<keyword evidence="2" id="KW-0812">Transmembrane</keyword>
<organism evidence="3 4">
    <name type="scientific">Meira miltonrushii</name>
    <dbReference type="NCBI Taxonomy" id="1280837"/>
    <lineage>
        <taxon>Eukaryota</taxon>
        <taxon>Fungi</taxon>
        <taxon>Dikarya</taxon>
        <taxon>Basidiomycota</taxon>
        <taxon>Ustilaginomycotina</taxon>
        <taxon>Exobasidiomycetes</taxon>
        <taxon>Exobasidiales</taxon>
        <taxon>Brachybasidiaceae</taxon>
        <taxon>Meira</taxon>
    </lineage>
</organism>
<keyword evidence="2" id="KW-1133">Transmembrane helix</keyword>
<feature type="compositionally biased region" description="Basic residues" evidence="1">
    <location>
        <begin position="113"/>
        <end position="128"/>
    </location>
</feature>
<evidence type="ECO:0000256" key="2">
    <source>
        <dbReference type="SAM" id="Phobius"/>
    </source>
</evidence>
<evidence type="ECO:0000313" key="3">
    <source>
        <dbReference type="EMBL" id="PWN31693.1"/>
    </source>
</evidence>
<name>A0A316V656_9BASI</name>
<proteinExistence type="predicted"/>
<gene>
    <name evidence="3" type="ORF">FA14DRAFT_92246</name>
</gene>
<reference evidence="3 4" key="1">
    <citation type="journal article" date="2018" name="Mol. Biol. Evol.">
        <title>Broad Genomic Sampling Reveals a Smut Pathogenic Ancestry of the Fungal Clade Ustilaginomycotina.</title>
        <authorList>
            <person name="Kijpornyongpan T."/>
            <person name="Mondo S.J."/>
            <person name="Barry K."/>
            <person name="Sandor L."/>
            <person name="Lee J."/>
            <person name="Lipzen A."/>
            <person name="Pangilinan J."/>
            <person name="LaButti K."/>
            <person name="Hainaut M."/>
            <person name="Henrissat B."/>
            <person name="Grigoriev I.V."/>
            <person name="Spatafora J.W."/>
            <person name="Aime M.C."/>
        </authorList>
    </citation>
    <scope>NUCLEOTIDE SEQUENCE [LARGE SCALE GENOMIC DNA]</scope>
    <source>
        <strain evidence="3 4">MCA 3882</strain>
    </source>
</reference>
<dbReference type="InParanoid" id="A0A316V656"/>
<dbReference type="GeneID" id="37024854"/>
<keyword evidence="2" id="KW-0472">Membrane</keyword>
<protein>
    <submittedName>
        <fullName evidence="3">Uncharacterized protein</fullName>
    </submittedName>
</protein>
<dbReference type="RefSeq" id="XP_025351995.1">
    <property type="nucleotide sequence ID" value="XM_025503073.1"/>
</dbReference>
<dbReference type="Proteomes" id="UP000245771">
    <property type="component" value="Unassembled WGS sequence"/>
</dbReference>
<evidence type="ECO:0000313" key="4">
    <source>
        <dbReference type="Proteomes" id="UP000245771"/>
    </source>
</evidence>
<feature type="transmembrane region" description="Helical" evidence="2">
    <location>
        <begin position="15"/>
        <end position="34"/>
    </location>
</feature>